<keyword evidence="5 18" id="KW-0378">Hydrolase</keyword>
<feature type="active site" description="Proton donor" evidence="15">
    <location>
        <position position="80"/>
    </location>
</feature>
<keyword evidence="20" id="KW-1185">Reference proteome</keyword>
<evidence type="ECO:0000256" key="12">
    <source>
        <dbReference type="ARBA" id="ARBA00048605"/>
    </source>
</evidence>
<evidence type="ECO:0000256" key="11">
    <source>
        <dbReference type="ARBA" id="ARBA00047669"/>
    </source>
</evidence>
<dbReference type="InterPro" id="IPR012341">
    <property type="entry name" value="6hp_glycosidase-like_sf"/>
</dbReference>
<dbReference type="FunFam" id="1.50.10.10:FF:000002">
    <property type="entry name" value="alpha-1,2-Mannosidase"/>
    <property type="match status" value="1"/>
</dbReference>
<comment type="catalytic activity">
    <reaction evidence="11">
        <text>N(4)-(alpha-D-Man-(1-&gt;2)-alpha-D-Man-(1-&gt;2)-alpha-D-Man-(1-&gt;3)-[alpha-D-Man-(1-&gt;3)-[alpha-D-Man-(1-&gt;2)-alpha-D-Man-(1-&gt;6)]-alpha-D-Man-(1-&gt;6)]-beta-D-Man-(1-&gt;4)-beta-D-GlcNAc-(1-&gt;4)-beta-D-GlcNAc)-L-asparaginyl-[protein] (N-glucan mannose isomer 8A1,2,3B1,3) + 3 H2O = N(4)-(alpha-D-Man-(1-&gt;3)-[alpha-D-Man-(1-&gt;3)-[alpha-D-Man-(1-&gt;6)]-alpha-D-Man-(1-&gt;6)]-beta-D-Man-(1-&gt;4)-beta-D-GlcNAc-(1-&gt;4)-beta-D-GlcNAc)-L-asparaginyl-[protein] (N-glucan mannose isomer 5A1,2) + 3 beta-D-mannose</text>
        <dbReference type="Rhea" id="RHEA:56028"/>
        <dbReference type="Rhea" id="RHEA-COMP:14358"/>
        <dbReference type="Rhea" id="RHEA-COMP:14367"/>
        <dbReference type="ChEBI" id="CHEBI:15377"/>
        <dbReference type="ChEBI" id="CHEBI:28563"/>
        <dbReference type="ChEBI" id="CHEBI:59087"/>
        <dbReference type="ChEBI" id="CHEBI:60628"/>
        <dbReference type="EC" id="3.2.1.113"/>
    </reaction>
</comment>
<evidence type="ECO:0000256" key="1">
    <source>
        <dbReference type="ARBA" id="ARBA00001913"/>
    </source>
</evidence>
<comment type="cofactor">
    <cofactor evidence="1 16">
        <name>Ca(2+)</name>
        <dbReference type="ChEBI" id="CHEBI:29108"/>
    </cofactor>
</comment>
<evidence type="ECO:0000256" key="6">
    <source>
        <dbReference type="ARBA" id="ARBA00022837"/>
    </source>
</evidence>
<dbReference type="Gene3D" id="1.50.10.10">
    <property type="match status" value="1"/>
</dbReference>
<dbReference type="AlphaFoldDB" id="A0AAN9XXZ1"/>
<comment type="function">
    <text evidence="13">Involved in the maturation of Asn-linked oligosaccharides. Progressively trim alpha-1,2-linked mannose residues from Man(9)GlcNAc(2) to produce Man(5)GlcNAc(2).</text>
</comment>
<dbReference type="GO" id="GO:0005975">
    <property type="term" value="P:carbohydrate metabolic process"/>
    <property type="evidence" value="ECO:0007669"/>
    <property type="project" value="InterPro"/>
</dbReference>
<evidence type="ECO:0000256" key="18">
    <source>
        <dbReference type="RuleBase" id="RU361193"/>
    </source>
</evidence>
<reference evidence="19 20" key="1">
    <citation type="submission" date="2024-03" db="EMBL/GenBank/DDBJ databases">
        <title>Adaptation during the transition from Ophiocordyceps entomopathogen to insect associate is accompanied by gene loss and intensified selection.</title>
        <authorList>
            <person name="Ward C.M."/>
            <person name="Onetto C.A."/>
            <person name="Borneman A.R."/>
        </authorList>
    </citation>
    <scope>NUCLEOTIDE SEQUENCE [LARGE SCALE GENOMIC DNA]</scope>
    <source>
        <strain evidence="19">AWRI1</strain>
        <tissue evidence="19">Single Adult Female</tissue>
    </source>
</reference>
<name>A0AAN9XXZ1_9HEMI</name>
<keyword evidence="16" id="KW-0479">Metal-binding</keyword>
<dbReference type="GO" id="GO:0005783">
    <property type="term" value="C:endoplasmic reticulum"/>
    <property type="evidence" value="ECO:0007669"/>
    <property type="project" value="TreeGrafter"/>
</dbReference>
<keyword evidence="6 16" id="KW-0106">Calcium</keyword>
<evidence type="ECO:0000256" key="4">
    <source>
        <dbReference type="ARBA" id="ARBA00022692"/>
    </source>
</evidence>
<evidence type="ECO:0000256" key="10">
    <source>
        <dbReference type="ARBA" id="ARBA00023295"/>
    </source>
</evidence>
<dbReference type="EMBL" id="JBBCAQ010000037">
    <property type="protein sequence ID" value="KAK7574061.1"/>
    <property type="molecule type" value="Genomic_DNA"/>
</dbReference>
<evidence type="ECO:0000256" key="5">
    <source>
        <dbReference type="ARBA" id="ARBA00022801"/>
    </source>
</evidence>
<organism evidence="19 20">
    <name type="scientific">Parthenolecanium corni</name>
    <dbReference type="NCBI Taxonomy" id="536013"/>
    <lineage>
        <taxon>Eukaryota</taxon>
        <taxon>Metazoa</taxon>
        <taxon>Ecdysozoa</taxon>
        <taxon>Arthropoda</taxon>
        <taxon>Hexapoda</taxon>
        <taxon>Insecta</taxon>
        <taxon>Pterygota</taxon>
        <taxon>Neoptera</taxon>
        <taxon>Paraneoptera</taxon>
        <taxon>Hemiptera</taxon>
        <taxon>Sternorrhyncha</taxon>
        <taxon>Coccoidea</taxon>
        <taxon>Coccidae</taxon>
        <taxon>Parthenolecanium</taxon>
    </lineage>
</organism>
<feature type="disulfide bond" evidence="17">
    <location>
        <begin position="276"/>
        <end position="308"/>
    </location>
</feature>
<evidence type="ECO:0000256" key="17">
    <source>
        <dbReference type="PIRSR" id="PIRSR601382-3"/>
    </source>
</evidence>
<accession>A0AAN9XXZ1</accession>
<evidence type="ECO:0000256" key="3">
    <source>
        <dbReference type="ARBA" id="ARBA00007658"/>
    </source>
</evidence>
<evidence type="ECO:0000256" key="16">
    <source>
        <dbReference type="PIRSR" id="PIRSR601382-2"/>
    </source>
</evidence>
<keyword evidence="7" id="KW-0735">Signal-anchor</keyword>
<dbReference type="InterPro" id="IPR001382">
    <property type="entry name" value="Glyco_hydro_47"/>
</dbReference>
<dbReference type="GO" id="GO:0005509">
    <property type="term" value="F:calcium ion binding"/>
    <property type="evidence" value="ECO:0007669"/>
    <property type="project" value="InterPro"/>
</dbReference>
<evidence type="ECO:0000256" key="9">
    <source>
        <dbReference type="ARBA" id="ARBA00023157"/>
    </source>
</evidence>
<evidence type="ECO:0000313" key="20">
    <source>
        <dbReference type="Proteomes" id="UP001367676"/>
    </source>
</evidence>
<keyword evidence="9 17" id="KW-1015">Disulfide bond</keyword>
<protein>
    <recommendedName>
        <fullName evidence="18">alpha-1,2-Mannosidase</fullName>
        <ecNumber evidence="18">3.2.1.-</ecNumber>
    </recommendedName>
</protein>
<dbReference type="PANTHER" id="PTHR11742">
    <property type="entry name" value="MANNOSYL-OLIGOSACCHARIDE ALPHA-1,2-MANNOSIDASE-RELATED"/>
    <property type="match status" value="1"/>
</dbReference>
<evidence type="ECO:0000256" key="8">
    <source>
        <dbReference type="ARBA" id="ARBA00023136"/>
    </source>
</evidence>
<evidence type="ECO:0000256" key="15">
    <source>
        <dbReference type="PIRSR" id="PIRSR601382-1"/>
    </source>
</evidence>
<evidence type="ECO:0000256" key="14">
    <source>
        <dbReference type="ARBA" id="ARBA00060399"/>
    </source>
</evidence>
<feature type="binding site" evidence="16">
    <location>
        <position position="433"/>
    </location>
    <ligand>
        <name>Ca(2+)</name>
        <dbReference type="ChEBI" id="CHEBI:29108"/>
    </ligand>
</feature>
<feature type="active site" evidence="15">
    <location>
        <position position="213"/>
    </location>
</feature>
<sequence>MKHAWGGYAKYAWGLNELKPVSKKAHNSSVFGSAPLGATIVDGMDTLYIMGLHDEFRQGREWIANNLNVDNINMDLSVFEVNIRFVGGLLSCYALTGDTLFRDKAEHIAEKLLPAFQTPTGIPYALVNFKTGNAKNYAWASASSSILSEFGTLHLEFAYLSDVTGNKIYREKVEQIRDTLKNAPKPKGLYPNYLNPKNGLWTQQHMSMGGLGDSFYEYLLKSWIQSGKTDVEGREMFDEAMKAVLKHMLQTSPGGLLYISDLKYDKLEQKMDALACFAGGLFGLGSTTLDNDMSQMYMRVAEGITNTCHEAYNRSTTKLAPESFRFMEAVEAKAIKTSDKYYILRPETVESYFTLWRLTKDPKYRQWGWDVVEALEKYCKAEAGYSGLRNVYTAQPTKDDVQQSFFLAEMLKYLYLLFSDDSLISLDEWVFNSEAHPLPIKNHNAFYRGKQS</sequence>
<evidence type="ECO:0000256" key="13">
    <source>
        <dbReference type="ARBA" id="ARBA00054774"/>
    </source>
</evidence>
<dbReference type="EC" id="3.2.1.-" evidence="18"/>
<evidence type="ECO:0000256" key="7">
    <source>
        <dbReference type="ARBA" id="ARBA00022968"/>
    </source>
</evidence>
<comment type="catalytic activity">
    <reaction evidence="12">
        <text>N(4)-(alpha-D-Man-(1-&gt;2)-alpha-D-Man-(1-&gt;2)-alpha-D-Man-(1-&gt;3)-[alpha-D-Man-(1-&gt;2)-alpha-D-Man-(1-&gt;3)-[alpha-D-Man-(1-&gt;2)-alpha-D-Man-(1-&gt;6)]-alpha-D-Man-(1-&gt;6)]-beta-D-Man-(1-&gt;4)-beta-D-GlcNAc-(1-&gt;4)-beta-D-GlcNAc)-L-asparaginyl-[protein] (N-glucan mannose isomer 9A1,2,3B1,2,3) + 4 H2O = N(4)-(alpha-D-Man-(1-&gt;3)-[alpha-D-Man-(1-&gt;3)-[alpha-D-Man-(1-&gt;6)]-alpha-D-Man-(1-&gt;6)]-beta-D-Man-(1-&gt;4)-beta-D-GlcNAc-(1-&gt;4)-beta-D-GlcNAc)-L-asparaginyl-[protein] (N-glucan mannose isomer 5A1,2) + 4 beta-D-mannose</text>
        <dbReference type="Rhea" id="RHEA:56008"/>
        <dbReference type="Rhea" id="RHEA-COMP:14356"/>
        <dbReference type="Rhea" id="RHEA-COMP:14367"/>
        <dbReference type="ChEBI" id="CHEBI:15377"/>
        <dbReference type="ChEBI" id="CHEBI:28563"/>
        <dbReference type="ChEBI" id="CHEBI:59087"/>
        <dbReference type="ChEBI" id="CHEBI:139493"/>
        <dbReference type="EC" id="3.2.1.113"/>
    </reaction>
</comment>
<proteinExistence type="inferred from homology"/>
<dbReference type="Pfam" id="PF01532">
    <property type="entry name" value="Glyco_hydro_47"/>
    <property type="match status" value="1"/>
</dbReference>
<comment type="caution">
    <text evidence="19">The sequence shown here is derived from an EMBL/GenBank/DDBJ whole genome shotgun (WGS) entry which is preliminary data.</text>
</comment>
<comment type="similarity">
    <text evidence="3 18">Belongs to the glycosyl hydrolase 47 family.</text>
</comment>
<comment type="pathway">
    <text evidence="2">Protein modification; protein glycosylation.</text>
</comment>
<dbReference type="GO" id="GO:0000139">
    <property type="term" value="C:Golgi membrane"/>
    <property type="evidence" value="ECO:0007669"/>
    <property type="project" value="TreeGrafter"/>
</dbReference>
<feature type="active site" description="Proton donor" evidence="15">
    <location>
        <position position="322"/>
    </location>
</feature>
<keyword evidence="10 18" id="KW-0326">Glycosidase</keyword>
<evidence type="ECO:0000313" key="19">
    <source>
        <dbReference type="EMBL" id="KAK7574061.1"/>
    </source>
</evidence>
<keyword evidence="4" id="KW-0812">Transmembrane</keyword>
<feature type="active site" evidence="15">
    <location>
        <position position="347"/>
    </location>
</feature>
<dbReference type="InterPro" id="IPR050749">
    <property type="entry name" value="Glycosyl_Hydrolase_47"/>
</dbReference>
<keyword evidence="8" id="KW-0472">Membrane</keyword>
<dbReference type="PRINTS" id="PR00747">
    <property type="entry name" value="GLYHDRLASE47"/>
</dbReference>
<dbReference type="PANTHER" id="PTHR11742:SF6">
    <property type="entry name" value="MANNOSYL-OLIGOSACCHARIDE ALPHA-1,2-MANNOSIDASE IA-RELATED"/>
    <property type="match status" value="1"/>
</dbReference>
<comment type="subcellular location">
    <subcellularLocation>
        <location evidence="14">Endomembrane system</location>
        <topology evidence="14">Single-pass type II membrane protein</topology>
    </subcellularLocation>
</comment>
<dbReference type="InterPro" id="IPR036026">
    <property type="entry name" value="Seven-hairpin_glycosidases"/>
</dbReference>
<gene>
    <name evidence="19" type="ORF">V9T40_011252</name>
</gene>
<evidence type="ECO:0000256" key="2">
    <source>
        <dbReference type="ARBA" id="ARBA00004922"/>
    </source>
</evidence>
<dbReference type="SUPFAM" id="SSF48225">
    <property type="entry name" value="Seven-hairpin glycosidases"/>
    <property type="match status" value="1"/>
</dbReference>
<dbReference type="GO" id="GO:0004571">
    <property type="term" value="F:mannosyl-oligosaccharide 1,2-alpha-mannosidase activity"/>
    <property type="evidence" value="ECO:0007669"/>
    <property type="project" value="UniProtKB-EC"/>
</dbReference>
<dbReference type="Proteomes" id="UP001367676">
    <property type="component" value="Unassembled WGS sequence"/>
</dbReference>